<dbReference type="EMBL" id="JBFARM010000011">
    <property type="protein sequence ID" value="MEV4290624.1"/>
    <property type="molecule type" value="Genomic_DNA"/>
</dbReference>
<protein>
    <submittedName>
        <fullName evidence="9">ABC transporter permease</fullName>
    </submittedName>
</protein>
<accession>A0ABV3HE22</accession>
<dbReference type="Pfam" id="PF00528">
    <property type="entry name" value="BPD_transp_1"/>
    <property type="match status" value="1"/>
</dbReference>
<feature type="domain" description="ABC transmembrane type-1" evidence="8">
    <location>
        <begin position="88"/>
        <end position="273"/>
    </location>
</feature>
<keyword evidence="5 7" id="KW-1133">Transmembrane helix</keyword>
<dbReference type="Proteomes" id="UP001552427">
    <property type="component" value="Unassembled WGS sequence"/>
</dbReference>
<dbReference type="PANTHER" id="PTHR43386">
    <property type="entry name" value="OLIGOPEPTIDE TRANSPORT SYSTEM PERMEASE PROTEIN APPC"/>
    <property type="match status" value="1"/>
</dbReference>
<evidence type="ECO:0000256" key="7">
    <source>
        <dbReference type="RuleBase" id="RU363032"/>
    </source>
</evidence>
<reference evidence="9 10" key="1">
    <citation type="submission" date="2024-06" db="EMBL/GenBank/DDBJ databases">
        <title>The Natural Products Discovery Center: Release of the First 8490 Sequenced Strains for Exploring Actinobacteria Biosynthetic Diversity.</title>
        <authorList>
            <person name="Kalkreuter E."/>
            <person name="Kautsar S.A."/>
            <person name="Yang D."/>
            <person name="Bader C.D."/>
            <person name="Teijaro C.N."/>
            <person name="Fluegel L."/>
            <person name="Davis C.M."/>
            <person name="Simpson J.R."/>
            <person name="Lauterbach L."/>
            <person name="Steele A.D."/>
            <person name="Gui C."/>
            <person name="Meng S."/>
            <person name="Li G."/>
            <person name="Viehrig K."/>
            <person name="Ye F."/>
            <person name="Su P."/>
            <person name="Kiefer A.F."/>
            <person name="Nichols A."/>
            <person name="Cepeda A.J."/>
            <person name="Yan W."/>
            <person name="Fan B."/>
            <person name="Jiang Y."/>
            <person name="Adhikari A."/>
            <person name="Zheng C.-J."/>
            <person name="Schuster L."/>
            <person name="Cowan T.M."/>
            <person name="Smanski M.J."/>
            <person name="Chevrette M.G."/>
            <person name="De Carvalho L.P.S."/>
            <person name="Shen B."/>
        </authorList>
    </citation>
    <scope>NUCLEOTIDE SEQUENCE [LARGE SCALE GENOMIC DNA]</scope>
    <source>
        <strain evidence="9 10">NPDC049574</strain>
    </source>
</reference>
<dbReference type="PANTHER" id="PTHR43386:SF1">
    <property type="entry name" value="D,D-DIPEPTIDE TRANSPORT SYSTEM PERMEASE PROTEIN DDPC-RELATED"/>
    <property type="match status" value="1"/>
</dbReference>
<dbReference type="PROSITE" id="PS50928">
    <property type="entry name" value="ABC_TM1"/>
    <property type="match status" value="1"/>
</dbReference>
<feature type="transmembrane region" description="Helical" evidence="7">
    <location>
        <begin position="213"/>
        <end position="232"/>
    </location>
</feature>
<keyword evidence="10" id="KW-1185">Reference proteome</keyword>
<keyword evidence="6 7" id="KW-0472">Membrane</keyword>
<gene>
    <name evidence="9" type="ORF">AB0K40_34385</name>
</gene>
<evidence type="ECO:0000256" key="1">
    <source>
        <dbReference type="ARBA" id="ARBA00004651"/>
    </source>
</evidence>
<evidence type="ECO:0000313" key="9">
    <source>
        <dbReference type="EMBL" id="MEV4290624.1"/>
    </source>
</evidence>
<dbReference type="SUPFAM" id="SSF161098">
    <property type="entry name" value="MetI-like"/>
    <property type="match status" value="1"/>
</dbReference>
<comment type="subcellular location">
    <subcellularLocation>
        <location evidence="1 7">Cell membrane</location>
        <topology evidence="1 7">Multi-pass membrane protein</topology>
    </subcellularLocation>
</comment>
<organism evidence="9 10">
    <name type="scientific">Nonomuraea bangladeshensis</name>
    <dbReference type="NCBI Taxonomy" id="404385"/>
    <lineage>
        <taxon>Bacteria</taxon>
        <taxon>Bacillati</taxon>
        <taxon>Actinomycetota</taxon>
        <taxon>Actinomycetes</taxon>
        <taxon>Streptosporangiales</taxon>
        <taxon>Streptosporangiaceae</taxon>
        <taxon>Nonomuraea</taxon>
    </lineage>
</organism>
<dbReference type="CDD" id="cd06261">
    <property type="entry name" value="TM_PBP2"/>
    <property type="match status" value="1"/>
</dbReference>
<dbReference type="InterPro" id="IPR025966">
    <property type="entry name" value="OppC_N"/>
</dbReference>
<feature type="transmembrane region" description="Helical" evidence="7">
    <location>
        <begin position="86"/>
        <end position="111"/>
    </location>
</feature>
<evidence type="ECO:0000256" key="3">
    <source>
        <dbReference type="ARBA" id="ARBA00022475"/>
    </source>
</evidence>
<feature type="transmembrane region" description="Helical" evidence="7">
    <location>
        <begin position="147"/>
        <end position="165"/>
    </location>
</feature>
<evidence type="ECO:0000313" key="10">
    <source>
        <dbReference type="Proteomes" id="UP001552427"/>
    </source>
</evidence>
<proteinExistence type="inferred from homology"/>
<comment type="caution">
    <text evidence="9">The sequence shown here is derived from an EMBL/GenBank/DDBJ whole genome shotgun (WGS) entry which is preliminary data.</text>
</comment>
<name>A0ABV3HE22_9ACTN</name>
<feature type="transmembrane region" description="Helical" evidence="7">
    <location>
        <begin position="25"/>
        <end position="45"/>
    </location>
</feature>
<keyword evidence="2 7" id="KW-0813">Transport</keyword>
<dbReference type="Gene3D" id="1.10.3720.10">
    <property type="entry name" value="MetI-like"/>
    <property type="match status" value="1"/>
</dbReference>
<evidence type="ECO:0000256" key="6">
    <source>
        <dbReference type="ARBA" id="ARBA00023136"/>
    </source>
</evidence>
<dbReference type="Pfam" id="PF12911">
    <property type="entry name" value="OppC_N"/>
    <property type="match status" value="1"/>
</dbReference>
<feature type="transmembrane region" description="Helical" evidence="7">
    <location>
        <begin position="123"/>
        <end position="141"/>
    </location>
</feature>
<evidence type="ECO:0000256" key="5">
    <source>
        <dbReference type="ARBA" id="ARBA00022989"/>
    </source>
</evidence>
<dbReference type="InterPro" id="IPR050366">
    <property type="entry name" value="BP-dependent_transpt_permease"/>
</dbReference>
<dbReference type="InterPro" id="IPR000515">
    <property type="entry name" value="MetI-like"/>
</dbReference>
<keyword evidence="3" id="KW-1003">Cell membrane</keyword>
<evidence type="ECO:0000256" key="2">
    <source>
        <dbReference type="ARBA" id="ARBA00022448"/>
    </source>
</evidence>
<evidence type="ECO:0000259" key="8">
    <source>
        <dbReference type="PROSITE" id="PS50928"/>
    </source>
</evidence>
<evidence type="ECO:0000256" key="4">
    <source>
        <dbReference type="ARBA" id="ARBA00022692"/>
    </source>
</evidence>
<dbReference type="InterPro" id="IPR035906">
    <property type="entry name" value="MetI-like_sf"/>
</dbReference>
<comment type="similarity">
    <text evidence="7">Belongs to the binding-protein-dependent transport system permease family.</text>
</comment>
<feature type="transmembrane region" description="Helical" evidence="7">
    <location>
        <begin position="252"/>
        <end position="276"/>
    </location>
</feature>
<sequence>MSAATTGVTGAVAARIRHRVPFVEGVALAVVVVVVAMAAVGPLLAPHDPYAVNLTDALLPPSAEHWFGTDANGRDVLSRVLYGARVTLPATLVVIAASTVIGVLIGTVAALGGKVVDEVLMRITDIGLSLPAIILALGLSAALGPGLSSAVIALSVTWWPGYARLARTLVREVKDAEYVDAARVLGVPQGRLIFRHILPNALNTLYVQTTVDVGAVMLVISGLSFIGVGAQVPSAEWGAMIAGEANNLTNAWWAVAFPGLALLLTALAFNLVGDWLRVRNDPTIRREAR</sequence>
<keyword evidence="4 7" id="KW-0812">Transmembrane</keyword>
<dbReference type="RefSeq" id="WP_364457744.1">
    <property type="nucleotide sequence ID" value="NZ_JBFARM010000011.1"/>
</dbReference>